<accession>A0A1H2PPZ5</accession>
<feature type="domain" description="HTH lysR-type" evidence="5">
    <location>
        <begin position="36"/>
        <end position="93"/>
    </location>
</feature>
<keyword evidence="7" id="KW-1185">Reference proteome</keyword>
<evidence type="ECO:0000256" key="3">
    <source>
        <dbReference type="ARBA" id="ARBA00023125"/>
    </source>
</evidence>
<dbReference type="EMBL" id="FNLO01000006">
    <property type="protein sequence ID" value="SDV48880.1"/>
    <property type="molecule type" value="Genomic_DNA"/>
</dbReference>
<dbReference type="AlphaFoldDB" id="A0A1H2PPZ5"/>
<proteinExistence type="inferred from homology"/>
<evidence type="ECO:0000256" key="1">
    <source>
        <dbReference type="ARBA" id="ARBA00009437"/>
    </source>
</evidence>
<dbReference type="InterPro" id="IPR036390">
    <property type="entry name" value="WH_DNA-bd_sf"/>
</dbReference>
<dbReference type="PANTHER" id="PTHR30419">
    <property type="entry name" value="HTH-TYPE TRANSCRIPTIONAL REGULATOR YBHD"/>
    <property type="match status" value="1"/>
</dbReference>
<keyword evidence="2" id="KW-0805">Transcription regulation</keyword>
<dbReference type="Gene3D" id="3.40.190.290">
    <property type="match status" value="1"/>
</dbReference>
<dbReference type="InterPro" id="IPR005119">
    <property type="entry name" value="LysR_subst-bd"/>
</dbReference>
<organism evidence="6 7">
    <name type="scientific">Chitinasiproducens palmae</name>
    <dbReference type="NCBI Taxonomy" id="1770053"/>
    <lineage>
        <taxon>Bacteria</taxon>
        <taxon>Pseudomonadati</taxon>
        <taxon>Pseudomonadota</taxon>
        <taxon>Betaproteobacteria</taxon>
        <taxon>Burkholderiales</taxon>
        <taxon>Burkholderiaceae</taxon>
        <taxon>Chitinasiproducens</taxon>
    </lineage>
</organism>
<dbReference type="Gene3D" id="1.10.10.10">
    <property type="entry name" value="Winged helix-like DNA-binding domain superfamily/Winged helix DNA-binding domain"/>
    <property type="match status" value="1"/>
</dbReference>
<dbReference type="Pfam" id="PF03466">
    <property type="entry name" value="LysR_substrate"/>
    <property type="match status" value="1"/>
</dbReference>
<dbReference type="GO" id="GO:0003700">
    <property type="term" value="F:DNA-binding transcription factor activity"/>
    <property type="evidence" value="ECO:0007669"/>
    <property type="project" value="InterPro"/>
</dbReference>
<dbReference type="STRING" id="1770053.SAMN05216551_106138"/>
<dbReference type="PANTHER" id="PTHR30419:SF2">
    <property type="entry name" value="LYSR FAMILY TRANSCRIPTIONAL REGULATOR"/>
    <property type="match status" value="1"/>
</dbReference>
<dbReference type="PROSITE" id="PS50931">
    <property type="entry name" value="HTH_LYSR"/>
    <property type="match status" value="1"/>
</dbReference>
<dbReference type="SUPFAM" id="SSF53850">
    <property type="entry name" value="Periplasmic binding protein-like II"/>
    <property type="match status" value="1"/>
</dbReference>
<gene>
    <name evidence="6" type="ORF">SAMN05216551_106138</name>
</gene>
<dbReference type="InterPro" id="IPR050950">
    <property type="entry name" value="HTH-type_LysR_regulators"/>
</dbReference>
<dbReference type="Pfam" id="PF00126">
    <property type="entry name" value="HTH_1"/>
    <property type="match status" value="1"/>
</dbReference>
<evidence type="ECO:0000259" key="5">
    <source>
        <dbReference type="PROSITE" id="PS50931"/>
    </source>
</evidence>
<dbReference type="Proteomes" id="UP000243719">
    <property type="component" value="Unassembled WGS sequence"/>
</dbReference>
<evidence type="ECO:0000313" key="6">
    <source>
        <dbReference type="EMBL" id="SDV48880.1"/>
    </source>
</evidence>
<dbReference type="SUPFAM" id="SSF46785">
    <property type="entry name" value="Winged helix' DNA-binding domain"/>
    <property type="match status" value="1"/>
</dbReference>
<reference evidence="7" key="1">
    <citation type="submission" date="2016-09" db="EMBL/GenBank/DDBJ databases">
        <authorList>
            <person name="Varghese N."/>
            <person name="Submissions S."/>
        </authorList>
    </citation>
    <scope>NUCLEOTIDE SEQUENCE [LARGE SCALE GENOMIC DNA]</scope>
    <source>
        <strain evidence="7">JS23</strain>
    </source>
</reference>
<sequence>MSPIRAYAELISPPTGAGRCLGARRYAMLLANMTPIDQTTLRLFIAVCEEGTIARAASREAITASAVSKRIADVEAAIGTPLLVRSQRGVAPTPAGSALLERARAIMLSYERLSAELGEYAQGIRGHVKVLANVSSLIEFLPAAVAAFMNLHPQVRVDLEERVSGEVARGVEEGVADLGVCRDFVGTGRLETIRYRADHLVVAVRRDHPLAGRGKMAFEETLGFDHIGLSSNASVNALMDRIASERGGVLRYRAHVSNFDAACRMIEAGIGIAILPLEALARVRHVYGLETVLLDAHWARRQFILCVRERAALSLPAARLLEHLLATRDSAPD</sequence>
<dbReference type="InterPro" id="IPR036388">
    <property type="entry name" value="WH-like_DNA-bd_sf"/>
</dbReference>
<dbReference type="InterPro" id="IPR000847">
    <property type="entry name" value="LysR_HTH_N"/>
</dbReference>
<keyword evidence="3 6" id="KW-0238">DNA-binding</keyword>
<evidence type="ECO:0000256" key="4">
    <source>
        <dbReference type="ARBA" id="ARBA00023163"/>
    </source>
</evidence>
<comment type="similarity">
    <text evidence="1">Belongs to the LysR transcriptional regulatory family.</text>
</comment>
<evidence type="ECO:0000313" key="7">
    <source>
        <dbReference type="Proteomes" id="UP000243719"/>
    </source>
</evidence>
<name>A0A1H2PPZ5_9BURK</name>
<keyword evidence="4" id="KW-0804">Transcription</keyword>
<dbReference type="GO" id="GO:0005829">
    <property type="term" value="C:cytosol"/>
    <property type="evidence" value="ECO:0007669"/>
    <property type="project" value="TreeGrafter"/>
</dbReference>
<dbReference type="CDD" id="cd08421">
    <property type="entry name" value="PBP2_LTTR_like_1"/>
    <property type="match status" value="1"/>
</dbReference>
<evidence type="ECO:0000256" key="2">
    <source>
        <dbReference type="ARBA" id="ARBA00023015"/>
    </source>
</evidence>
<protein>
    <submittedName>
        <fullName evidence="6">DNA-binding transcriptional regulator, LysR family</fullName>
    </submittedName>
</protein>
<dbReference type="GO" id="GO:0003677">
    <property type="term" value="F:DNA binding"/>
    <property type="evidence" value="ECO:0007669"/>
    <property type="project" value="UniProtKB-KW"/>
</dbReference>